<sequence>MGKKDYKGTILDGRDSFDSWKMDLEDNLLSDDLMSCVTGKATAESSDLSTPGENAADIKNVSLARMKIRQSIDQIHKNSVNHLTDPRAIYQSLVKRYATSNKARLRQLIRMLYDVSTQTNRTVQEKVDDLKRLRAQINSQDKDIILNASTETLTMEKVQSSLESKELELVDTTIKGETAQFAGRGRSAWNKGNNRSKAQDGGDDSKEEVLFGHRHKKVWRLSQTRGHRAHTIQEKDGDNGVALKSILKMPERLLHARLGHPGKHMEGKLNAVMDDLGDNSFCPSFCSSCTEAKMTRKATGRVWVYFSRDKTRITDKIKAWVVVAEAECREYGKGEKVKAMRFDRGKEFLNEAMRKVHEVRFVEFDESKYMDNEISQESQSQDRTTDQEATEAGDAGEAADGNPTDQDTADSEEELKETQSLSQIRREAVALKRAEKQRAELEWRQREEQRMAERLKKRGESGRKERAMVARTLLQPNTDLYDFDPKKLTFRQAMKGSEKDQWVGAIDEEVQNLIRRQTFSEEINEVDVHGEEVVDAKLVFDHKKDKEGRYYGIKHV</sequence>
<gene>
    <name evidence="3" type="ORF">HRG_06121</name>
</gene>
<dbReference type="AlphaFoldDB" id="A0A9P8N0C8"/>
<comment type="caution">
    <text evidence="3">The sequence shown here is derived from an EMBL/GenBank/DDBJ whole genome shotgun (WGS) entry which is preliminary data.</text>
</comment>
<keyword evidence="1" id="KW-0175">Coiled coil</keyword>
<dbReference type="Proteomes" id="UP000824596">
    <property type="component" value="Unassembled WGS sequence"/>
</dbReference>
<feature type="coiled-coil region" evidence="1">
    <location>
        <begin position="424"/>
        <end position="458"/>
    </location>
</feature>
<accession>A0A9P8N0C8</accession>
<evidence type="ECO:0000256" key="2">
    <source>
        <dbReference type="SAM" id="MobiDB-lite"/>
    </source>
</evidence>
<keyword evidence="3" id="KW-0808">Transferase</keyword>
<dbReference type="OrthoDB" id="4746249at2759"/>
<name>A0A9P8N0C8_9HYPO</name>
<keyword evidence="3" id="KW-0695">RNA-directed DNA polymerase</keyword>
<organism evidence="3 4">
    <name type="scientific">Hirsutella rhossiliensis</name>
    <dbReference type="NCBI Taxonomy" id="111463"/>
    <lineage>
        <taxon>Eukaryota</taxon>
        <taxon>Fungi</taxon>
        <taxon>Dikarya</taxon>
        <taxon>Ascomycota</taxon>
        <taxon>Pezizomycotina</taxon>
        <taxon>Sordariomycetes</taxon>
        <taxon>Hypocreomycetidae</taxon>
        <taxon>Hypocreales</taxon>
        <taxon>Ophiocordycipitaceae</taxon>
        <taxon>Hirsutella</taxon>
    </lineage>
</organism>
<evidence type="ECO:0000313" key="3">
    <source>
        <dbReference type="EMBL" id="KAH0963611.1"/>
    </source>
</evidence>
<keyword evidence="3" id="KW-0548">Nucleotidyltransferase</keyword>
<reference evidence="3" key="1">
    <citation type="submission" date="2021-09" db="EMBL/GenBank/DDBJ databases">
        <title>A high-quality genome of the endoparasitic fungus Hirsutella rhossiliensis with a comparison of Hirsutella genomes reveals transposable elements contributing to genome size variation.</title>
        <authorList>
            <person name="Lin R."/>
            <person name="Jiao Y."/>
            <person name="Sun X."/>
            <person name="Ling J."/>
            <person name="Xie B."/>
            <person name="Cheng X."/>
        </authorList>
    </citation>
    <scope>NUCLEOTIDE SEQUENCE</scope>
    <source>
        <strain evidence="3">HR02</strain>
    </source>
</reference>
<dbReference type="EMBL" id="JAIZPD010000005">
    <property type="protein sequence ID" value="KAH0963611.1"/>
    <property type="molecule type" value="Genomic_DNA"/>
</dbReference>
<proteinExistence type="predicted"/>
<evidence type="ECO:0000256" key="1">
    <source>
        <dbReference type="SAM" id="Coils"/>
    </source>
</evidence>
<feature type="region of interest" description="Disordered" evidence="2">
    <location>
        <begin position="185"/>
        <end position="206"/>
    </location>
</feature>
<protein>
    <submittedName>
        <fullName evidence="3">Reverse transcriptase, RNA-dependent DNA polymerase</fullName>
    </submittedName>
</protein>
<keyword evidence="4" id="KW-1185">Reference proteome</keyword>
<feature type="compositionally biased region" description="Polar residues" evidence="2">
    <location>
        <begin position="373"/>
        <end position="382"/>
    </location>
</feature>
<feature type="compositionally biased region" description="Low complexity" evidence="2">
    <location>
        <begin position="390"/>
        <end position="401"/>
    </location>
</feature>
<feature type="compositionally biased region" description="Basic and acidic residues" evidence="2">
    <location>
        <begin position="197"/>
        <end position="206"/>
    </location>
</feature>
<dbReference type="RefSeq" id="XP_044721124.1">
    <property type="nucleotide sequence ID" value="XM_044864592.1"/>
</dbReference>
<dbReference type="GeneID" id="68355250"/>
<evidence type="ECO:0000313" key="4">
    <source>
        <dbReference type="Proteomes" id="UP000824596"/>
    </source>
</evidence>
<feature type="region of interest" description="Disordered" evidence="2">
    <location>
        <begin position="370"/>
        <end position="423"/>
    </location>
</feature>
<dbReference type="GO" id="GO:0003964">
    <property type="term" value="F:RNA-directed DNA polymerase activity"/>
    <property type="evidence" value="ECO:0007669"/>
    <property type="project" value="UniProtKB-KW"/>
</dbReference>